<proteinExistence type="predicted"/>
<feature type="compositionally biased region" description="Polar residues" evidence="1">
    <location>
        <begin position="1"/>
        <end position="13"/>
    </location>
</feature>
<organism evidence="2 3">
    <name type="scientific">Penicillium arizonense</name>
    <dbReference type="NCBI Taxonomy" id="1835702"/>
    <lineage>
        <taxon>Eukaryota</taxon>
        <taxon>Fungi</taxon>
        <taxon>Dikarya</taxon>
        <taxon>Ascomycota</taxon>
        <taxon>Pezizomycotina</taxon>
        <taxon>Eurotiomycetes</taxon>
        <taxon>Eurotiomycetidae</taxon>
        <taxon>Eurotiales</taxon>
        <taxon>Aspergillaceae</taxon>
        <taxon>Penicillium</taxon>
    </lineage>
</organism>
<feature type="region of interest" description="Disordered" evidence="1">
    <location>
        <begin position="1"/>
        <end position="22"/>
    </location>
</feature>
<accession>A0A1F5LCY4</accession>
<dbReference type="Proteomes" id="UP000177622">
    <property type="component" value="Unassembled WGS sequence"/>
</dbReference>
<evidence type="ECO:0000256" key="1">
    <source>
        <dbReference type="SAM" id="MobiDB-lite"/>
    </source>
</evidence>
<name>A0A1F5LCY4_PENAI</name>
<dbReference type="GeneID" id="34578443"/>
<dbReference type="STRING" id="1835702.A0A1F5LCY4"/>
<dbReference type="OrthoDB" id="654211at2759"/>
<dbReference type="EMBL" id="LXJU01000015">
    <property type="protein sequence ID" value="OGE50801.1"/>
    <property type="molecule type" value="Genomic_DNA"/>
</dbReference>
<sequence>MSTRRQSLRSATNPEERSPEKTSLPFLLNYSAPGNHSSGDVNRVLSLFSTAESVDESLDTALPSRGVEADQAHLFFEDSWNMFFGSFKIDGQTQSSTLPLGLEDLDQRQTASARMVDCIVRSRAMSGNYEAAPSPVNAQEFFAEHKVGDYIEAYFERIVRPRSRIVLKSTFNLETVSTPLLLSMFLMGADCDTSDSVKLQAIEYAEIAEEVVFESADFQRLMYRKQETGGASLEANEIELIQAAILILLIQLSSPNAATRRRTRIQRYPALQAIPS</sequence>
<evidence type="ECO:0000313" key="2">
    <source>
        <dbReference type="EMBL" id="OGE50801.1"/>
    </source>
</evidence>
<comment type="caution">
    <text evidence="2">The sequence shown here is derived from an EMBL/GenBank/DDBJ whole genome shotgun (WGS) entry which is preliminary data.</text>
</comment>
<evidence type="ECO:0008006" key="4">
    <source>
        <dbReference type="Google" id="ProtNLM"/>
    </source>
</evidence>
<dbReference type="RefSeq" id="XP_022486247.1">
    <property type="nucleotide sequence ID" value="XM_022633709.1"/>
</dbReference>
<evidence type="ECO:0000313" key="3">
    <source>
        <dbReference type="Proteomes" id="UP000177622"/>
    </source>
</evidence>
<protein>
    <recommendedName>
        <fullName evidence="4">Transcription factor domain-containing protein</fullName>
    </recommendedName>
</protein>
<reference evidence="2 3" key="1">
    <citation type="journal article" date="2016" name="Sci. Rep.">
        <title>Penicillium arizonense, a new, genome sequenced fungal species, reveals a high chemical diversity in secreted metabolites.</title>
        <authorList>
            <person name="Grijseels S."/>
            <person name="Nielsen J.C."/>
            <person name="Randelovic M."/>
            <person name="Nielsen J."/>
            <person name="Nielsen K.F."/>
            <person name="Workman M."/>
            <person name="Frisvad J.C."/>
        </authorList>
    </citation>
    <scope>NUCLEOTIDE SEQUENCE [LARGE SCALE GENOMIC DNA]</scope>
    <source>
        <strain evidence="2 3">CBS 141311</strain>
    </source>
</reference>
<dbReference type="AlphaFoldDB" id="A0A1F5LCY4"/>
<gene>
    <name evidence="2" type="ORF">PENARI_c015G02274</name>
</gene>
<keyword evidence="3" id="KW-1185">Reference proteome</keyword>